<dbReference type="AlphaFoldDB" id="A0A916XH93"/>
<gene>
    <name evidence="1" type="ORF">GCM10010994_31090</name>
</gene>
<evidence type="ECO:0000313" key="2">
    <source>
        <dbReference type="Proteomes" id="UP000637002"/>
    </source>
</evidence>
<dbReference type="EMBL" id="BMGG01000005">
    <property type="protein sequence ID" value="GGC70323.1"/>
    <property type="molecule type" value="Genomic_DNA"/>
</dbReference>
<proteinExistence type="predicted"/>
<name>A0A916XH93_9HYPH</name>
<reference evidence="1" key="2">
    <citation type="submission" date="2020-09" db="EMBL/GenBank/DDBJ databases">
        <authorList>
            <person name="Sun Q."/>
            <person name="Zhou Y."/>
        </authorList>
    </citation>
    <scope>NUCLEOTIDE SEQUENCE</scope>
    <source>
        <strain evidence="1">CGMCC 1.12919</strain>
    </source>
</reference>
<organism evidence="1 2">
    <name type="scientific">Chelatococcus reniformis</name>
    <dbReference type="NCBI Taxonomy" id="1494448"/>
    <lineage>
        <taxon>Bacteria</taxon>
        <taxon>Pseudomonadati</taxon>
        <taxon>Pseudomonadota</taxon>
        <taxon>Alphaproteobacteria</taxon>
        <taxon>Hyphomicrobiales</taxon>
        <taxon>Chelatococcaceae</taxon>
        <taxon>Chelatococcus</taxon>
    </lineage>
</organism>
<keyword evidence="2" id="KW-1185">Reference proteome</keyword>
<reference evidence="1" key="1">
    <citation type="journal article" date="2014" name="Int. J. Syst. Evol. Microbiol.">
        <title>Complete genome sequence of Corynebacterium casei LMG S-19264T (=DSM 44701T), isolated from a smear-ripened cheese.</title>
        <authorList>
            <consortium name="US DOE Joint Genome Institute (JGI-PGF)"/>
            <person name="Walter F."/>
            <person name="Albersmeier A."/>
            <person name="Kalinowski J."/>
            <person name="Ruckert C."/>
        </authorList>
    </citation>
    <scope>NUCLEOTIDE SEQUENCE</scope>
    <source>
        <strain evidence="1">CGMCC 1.12919</strain>
    </source>
</reference>
<dbReference type="RefSeq" id="WP_188610084.1">
    <property type="nucleotide sequence ID" value="NZ_BMGG01000005.1"/>
</dbReference>
<sequence length="77" mass="8735">MISEASVIVMCDLCREEVELHLVASADGESYSLRCLRPELRRMRWIVEDGSDEALCPDCAHLETERAAARRTPKRTS</sequence>
<comment type="caution">
    <text evidence="1">The sequence shown here is derived from an EMBL/GenBank/DDBJ whole genome shotgun (WGS) entry which is preliminary data.</text>
</comment>
<accession>A0A916XH93</accession>
<dbReference type="Proteomes" id="UP000637002">
    <property type="component" value="Unassembled WGS sequence"/>
</dbReference>
<protein>
    <submittedName>
        <fullName evidence="1">Uncharacterized protein</fullName>
    </submittedName>
</protein>
<evidence type="ECO:0000313" key="1">
    <source>
        <dbReference type="EMBL" id="GGC70323.1"/>
    </source>
</evidence>